<dbReference type="AlphaFoldDB" id="A0A1G8XQE1"/>
<dbReference type="RefSeq" id="WP_089678457.1">
    <property type="nucleotide sequence ID" value="NZ_FNFO01000001.1"/>
</dbReference>
<gene>
    <name evidence="1" type="ORF">SAMN05421823_101434</name>
</gene>
<evidence type="ECO:0000313" key="2">
    <source>
        <dbReference type="Proteomes" id="UP000198510"/>
    </source>
</evidence>
<dbReference type="STRING" id="1075417.SAMN05421823_101434"/>
<evidence type="ECO:0008006" key="3">
    <source>
        <dbReference type="Google" id="ProtNLM"/>
    </source>
</evidence>
<protein>
    <recommendedName>
        <fullName evidence="3">SpoIIAA-like</fullName>
    </recommendedName>
</protein>
<evidence type="ECO:0000313" key="1">
    <source>
        <dbReference type="EMBL" id="SDJ92404.1"/>
    </source>
</evidence>
<reference evidence="1 2" key="1">
    <citation type="submission" date="2016-10" db="EMBL/GenBank/DDBJ databases">
        <authorList>
            <person name="de Groot N.N."/>
        </authorList>
    </citation>
    <scope>NUCLEOTIDE SEQUENCE [LARGE SCALE GENOMIC DNA]</scope>
    <source>
        <strain evidence="1 2">DSM 25186</strain>
    </source>
</reference>
<accession>A0A1G8XQE1</accession>
<dbReference type="EMBL" id="FNFO01000001">
    <property type="protein sequence ID" value="SDJ92404.1"/>
    <property type="molecule type" value="Genomic_DNA"/>
</dbReference>
<dbReference type="Proteomes" id="UP000198510">
    <property type="component" value="Unassembled WGS sequence"/>
</dbReference>
<proteinExistence type="predicted"/>
<organism evidence="1 2">
    <name type="scientific">Catalinimonas alkaloidigena</name>
    <dbReference type="NCBI Taxonomy" id="1075417"/>
    <lineage>
        <taxon>Bacteria</taxon>
        <taxon>Pseudomonadati</taxon>
        <taxon>Bacteroidota</taxon>
        <taxon>Cytophagia</taxon>
        <taxon>Cytophagales</taxon>
        <taxon>Catalimonadaceae</taxon>
        <taxon>Catalinimonas</taxon>
    </lineage>
</organism>
<sequence length="135" mass="15048">MIAVNKAIYADPFAEITYDDANKVLVAKWMGFLKIDSTQKGCISMVDFVKRNKVTKHLSDQSTLKVLSKDVQTYLVTEAFPALDRAGLRKLAVLVSEDIFAKASVENVNTNATKMGNISIRTFGTRKECIAWLNE</sequence>
<name>A0A1G8XQE1_9BACT</name>
<dbReference type="OrthoDB" id="852227at2"/>
<keyword evidence="2" id="KW-1185">Reference proteome</keyword>